<protein>
    <submittedName>
        <fullName evidence="9">Transmembrane protein</fullName>
    </submittedName>
</protein>
<dbReference type="InterPro" id="IPR000727">
    <property type="entry name" value="T_SNARE_dom"/>
</dbReference>
<accession>A0A023BDB2</accession>
<dbReference type="GO" id="GO:0005789">
    <property type="term" value="C:endoplasmic reticulum membrane"/>
    <property type="evidence" value="ECO:0007669"/>
    <property type="project" value="TreeGrafter"/>
</dbReference>
<evidence type="ECO:0000256" key="2">
    <source>
        <dbReference type="ARBA" id="ARBA00022448"/>
    </source>
</evidence>
<dbReference type="VEuPathDB" id="CryptoDB:GNI_005310"/>
<reference evidence="9" key="1">
    <citation type="submission" date="2013-12" db="EMBL/GenBank/DDBJ databases">
        <authorList>
            <person name="Omoto C.K."/>
            <person name="Sibley D."/>
            <person name="Venepally P."/>
            <person name="Hadjithomas M."/>
            <person name="Karamycheva S."/>
            <person name="Brunk B."/>
            <person name="Roos D."/>
            <person name="Caler E."/>
            <person name="Lorenzi H."/>
        </authorList>
    </citation>
    <scope>NUCLEOTIDE SEQUENCE</scope>
</reference>
<comment type="subcellular location">
    <subcellularLocation>
        <location evidence="1">Membrane</location>
        <topology evidence="1">Single-pass type IV membrane protein</topology>
    </subcellularLocation>
</comment>
<dbReference type="GO" id="GO:0005794">
    <property type="term" value="C:Golgi apparatus"/>
    <property type="evidence" value="ECO:0007669"/>
    <property type="project" value="TreeGrafter"/>
</dbReference>
<keyword evidence="6 7" id="KW-0472">Membrane</keyword>
<name>A0A023BDB2_GRENI</name>
<dbReference type="RefSeq" id="XP_011128607.1">
    <property type="nucleotide sequence ID" value="XM_011130305.1"/>
</dbReference>
<evidence type="ECO:0000313" key="10">
    <source>
        <dbReference type="Proteomes" id="UP000019763"/>
    </source>
</evidence>
<feature type="transmembrane region" description="Helical" evidence="7">
    <location>
        <begin position="198"/>
        <end position="218"/>
    </location>
</feature>
<evidence type="ECO:0000256" key="3">
    <source>
        <dbReference type="ARBA" id="ARBA00022692"/>
    </source>
</evidence>
<evidence type="ECO:0000256" key="1">
    <source>
        <dbReference type="ARBA" id="ARBA00004211"/>
    </source>
</evidence>
<dbReference type="GO" id="GO:0031902">
    <property type="term" value="C:late endosome membrane"/>
    <property type="evidence" value="ECO:0007669"/>
    <property type="project" value="TreeGrafter"/>
</dbReference>
<gene>
    <name evidence="9" type="ORF">GNI_005310</name>
</gene>
<dbReference type="eggNOG" id="ENOG502SDIC">
    <property type="taxonomic scope" value="Eukaryota"/>
</dbReference>
<dbReference type="GO" id="GO:0000149">
    <property type="term" value="F:SNARE binding"/>
    <property type="evidence" value="ECO:0007669"/>
    <property type="project" value="TreeGrafter"/>
</dbReference>
<dbReference type="PROSITE" id="PS50192">
    <property type="entry name" value="T_SNARE"/>
    <property type="match status" value="1"/>
</dbReference>
<evidence type="ECO:0000259" key="8">
    <source>
        <dbReference type="PROSITE" id="PS50192"/>
    </source>
</evidence>
<dbReference type="GeneID" id="22910469"/>
<proteinExistence type="predicted"/>
<evidence type="ECO:0000256" key="5">
    <source>
        <dbReference type="ARBA" id="ARBA00022989"/>
    </source>
</evidence>
<dbReference type="SUPFAM" id="SSF58038">
    <property type="entry name" value="SNARE fusion complex"/>
    <property type="match status" value="1"/>
</dbReference>
<dbReference type="AlphaFoldDB" id="A0A023BDB2"/>
<evidence type="ECO:0000256" key="4">
    <source>
        <dbReference type="ARBA" id="ARBA00022927"/>
    </source>
</evidence>
<dbReference type="GO" id="GO:0031201">
    <property type="term" value="C:SNARE complex"/>
    <property type="evidence" value="ECO:0007669"/>
    <property type="project" value="TreeGrafter"/>
</dbReference>
<evidence type="ECO:0000256" key="7">
    <source>
        <dbReference type="SAM" id="Phobius"/>
    </source>
</evidence>
<dbReference type="Gene3D" id="1.20.5.110">
    <property type="match status" value="1"/>
</dbReference>
<feature type="domain" description="T-SNARE coiled-coil homology" evidence="8">
    <location>
        <begin position="128"/>
        <end position="190"/>
    </location>
</feature>
<organism evidence="9 10">
    <name type="scientific">Gregarina niphandrodes</name>
    <name type="common">Septate eugregarine</name>
    <dbReference type="NCBI Taxonomy" id="110365"/>
    <lineage>
        <taxon>Eukaryota</taxon>
        <taxon>Sar</taxon>
        <taxon>Alveolata</taxon>
        <taxon>Apicomplexa</taxon>
        <taxon>Conoidasida</taxon>
        <taxon>Gregarinasina</taxon>
        <taxon>Eugregarinorida</taxon>
        <taxon>Gregarinidae</taxon>
        <taxon>Gregarina</taxon>
    </lineage>
</organism>
<dbReference type="GO" id="GO:0015031">
    <property type="term" value="P:protein transport"/>
    <property type="evidence" value="ECO:0007669"/>
    <property type="project" value="UniProtKB-KW"/>
</dbReference>
<dbReference type="GO" id="GO:0012507">
    <property type="term" value="C:ER to Golgi transport vesicle membrane"/>
    <property type="evidence" value="ECO:0007669"/>
    <property type="project" value="TreeGrafter"/>
</dbReference>
<keyword evidence="5 7" id="KW-1133">Transmembrane helix</keyword>
<dbReference type="OMA" id="HISECER"/>
<keyword evidence="3 7" id="KW-0812">Transmembrane</keyword>
<keyword evidence="2" id="KW-0813">Transport</keyword>
<evidence type="ECO:0000313" key="9">
    <source>
        <dbReference type="EMBL" id="EZG88183.1"/>
    </source>
</evidence>
<keyword evidence="4" id="KW-0653">Protein transport</keyword>
<dbReference type="PANTHER" id="PTHR21230">
    <property type="entry name" value="VESICLE TRANSPORT V-SNARE PROTEIN VTI1-RELATED"/>
    <property type="match status" value="1"/>
</dbReference>
<dbReference type="EMBL" id="AFNH02000040">
    <property type="protein sequence ID" value="EZG88183.1"/>
    <property type="molecule type" value="Genomic_DNA"/>
</dbReference>
<sequence>MSANSPEIEGLIRELDGSLTAFEQLLNSINNFNHDDRERKLKKCQIYITSIRTTKDAVQLEARSLPPMALPNLQDSMRKRMARFKQCVDLYEHKKMEIDRDVLQADDTDYGVAGTVRNDVQQLAAQGDALQDQTDAAITNMAGLVTDAQEIAEQTDARLDAQTAQMQGIAVQLGNVQNNTKAAGKTVANIARGAASDLCIQILCGGIVVCTITIIILVSV</sequence>
<dbReference type="Proteomes" id="UP000019763">
    <property type="component" value="Unassembled WGS sequence"/>
</dbReference>
<evidence type="ECO:0000256" key="6">
    <source>
        <dbReference type="ARBA" id="ARBA00023136"/>
    </source>
</evidence>
<comment type="caution">
    <text evidence="9">The sequence shown here is derived from an EMBL/GenBank/DDBJ whole genome shotgun (WGS) entry which is preliminary data.</text>
</comment>
<keyword evidence="10" id="KW-1185">Reference proteome</keyword>
<dbReference type="GO" id="GO:0006906">
    <property type="term" value="P:vesicle fusion"/>
    <property type="evidence" value="ECO:0007669"/>
    <property type="project" value="TreeGrafter"/>
</dbReference>
<dbReference type="GO" id="GO:0005484">
    <property type="term" value="F:SNAP receptor activity"/>
    <property type="evidence" value="ECO:0007669"/>
    <property type="project" value="TreeGrafter"/>
</dbReference>